<name>A0AAV7IVY0_COTGL</name>
<feature type="compositionally biased region" description="Polar residues" evidence="1">
    <location>
        <begin position="117"/>
        <end position="134"/>
    </location>
</feature>
<evidence type="ECO:0000313" key="2">
    <source>
        <dbReference type="EMBL" id="KAH0558267.1"/>
    </source>
</evidence>
<reference evidence="2 3" key="1">
    <citation type="journal article" date="2021" name="J. Hered.">
        <title>A chromosome-level genome assembly of the parasitoid wasp, Cotesia glomerata (Hymenoptera: Braconidae).</title>
        <authorList>
            <person name="Pinto B.J."/>
            <person name="Weis J.J."/>
            <person name="Gamble T."/>
            <person name="Ode P.J."/>
            <person name="Paul R."/>
            <person name="Zaspel J.M."/>
        </authorList>
    </citation>
    <scope>NUCLEOTIDE SEQUENCE [LARGE SCALE GENOMIC DNA]</scope>
    <source>
        <strain evidence="2">CgM1</strain>
    </source>
</reference>
<dbReference type="AlphaFoldDB" id="A0AAV7IVY0"/>
<evidence type="ECO:0000313" key="3">
    <source>
        <dbReference type="Proteomes" id="UP000826195"/>
    </source>
</evidence>
<evidence type="ECO:0000256" key="1">
    <source>
        <dbReference type="SAM" id="MobiDB-lite"/>
    </source>
</evidence>
<keyword evidence="3" id="KW-1185">Reference proteome</keyword>
<dbReference type="Proteomes" id="UP000826195">
    <property type="component" value="Unassembled WGS sequence"/>
</dbReference>
<protein>
    <submittedName>
        <fullName evidence="2">Uncharacterized protein</fullName>
    </submittedName>
</protein>
<proteinExistence type="predicted"/>
<feature type="region of interest" description="Disordered" evidence="1">
    <location>
        <begin position="108"/>
        <end position="134"/>
    </location>
</feature>
<dbReference type="EMBL" id="JAHXZJ010000747">
    <property type="protein sequence ID" value="KAH0558267.1"/>
    <property type="molecule type" value="Genomic_DNA"/>
</dbReference>
<comment type="caution">
    <text evidence="2">The sequence shown here is derived from an EMBL/GenBank/DDBJ whole genome shotgun (WGS) entry which is preliminary data.</text>
</comment>
<gene>
    <name evidence="2" type="ORF">KQX54_015319</name>
</gene>
<accession>A0AAV7IVY0</accession>
<sequence>MGVGNVTMPGNVHYHVQCLHERLSCQPESTHQHTCKSDGKHLVSTEVKKVTQLLIKSLLTDEMISECPKLSPPSCDNWIPRGFAWNPDALLASPPTRNAKFDTQTHIDRDGGKGIHQLTTHSPANRLQTTLPEG</sequence>
<organism evidence="2 3">
    <name type="scientific">Cotesia glomerata</name>
    <name type="common">Lepidopteran parasitic wasp</name>
    <name type="synonym">Apanteles glomeratus</name>
    <dbReference type="NCBI Taxonomy" id="32391"/>
    <lineage>
        <taxon>Eukaryota</taxon>
        <taxon>Metazoa</taxon>
        <taxon>Ecdysozoa</taxon>
        <taxon>Arthropoda</taxon>
        <taxon>Hexapoda</taxon>
        <taxon>Insecta</taxon>
        <taxon>Pterygota</taxon>
        <taxon>Neoptera</taxon>
        <taxon>Endopterygota</taxon>
        <taxon>Hymenoptera</taxon>
        <taxon>Apocrita</taxon>
        <taxon>Ichneumonoidea</taxon>
        <taxon>Braconidae</taxon>
        <taxon>Microgastrinae</taxon>
        <taxon>Cotesia</taxon>
    </lineage>
</organism>